<dbReference type="Pfam" id="PF07238">
    <property type="entry name" value="PilZ"/>
    <property type="match status" value="1"/>
</dbReference>
<sequence>MYAGNPGDRLSGRHEVLLSARCRKSPWKVFDVEIGNLGTGGCSILRSRESFAQGEEVTLRFAHLKPRKARVRWVREGAVGIEFVHALAPATITDLNARYGLSMAVPQDPA</sequence>
<reference evidence="2 3" key="1">
    <citation type="journal article" date="2021" name="Int. J. Syst. Evol. Microbiol.">
        <title>Novosphingobium decolorationis sp. nov., an aniline blue-decolourizing bacterium isolated from East Pacific sediment.</title>
        <authorList>
            <person name="Chen X."/>
            <person name="Dong B."/>
            <person name="Chen T."/>
            <person name="Ren N."/>
            <person name="Wang J."/>
            <person name="Xu Y."/>
            <person name="Yang J."/>
            <person name="Zhu S."/>
            <person name="Chen J."/>
        </authorList>
    </citation>
    <scope>NUCLEOTIDE SEQUENCE [LARGE SCALE GENOMIC DNA]</scope>
    <source>
        <strain evidence="2 3">502str22</strain>
    </source>
</reference>
<dbReference type="Proteomes" id="UP000677126">
    <property type="component" value="Chromosome"/>
</dbReference>
<evidence type="ECO:0000313" key="2">
    <source>
        <dbReference type="EMBL" id="QVM82512.1"/>
    </source>
</evidence>
<dbReference type="SUPFAM" id="SSF141371">
    <property type="entry name" value="PilZ domain-like"/>
    <property type="match status" value="1"/>
</dbReference>
<name>A0ABX8E098_9SPHN</name>
<keyword evidence="3" id="KW-1185">Reference proteome</keyword>
<gene>
    <name evidence="2" type="ORF">HT578_01260</name>
</gene>
<evidence type="ECO:0000313" key="3">
    <source>
        <dbReference type="Proteomes" id="UP000677126"/>
    </source>
</evidence>
<accession>A0ABX8E098</accession>
<dbReference type="RefSeq" id="WP_213501670.1">
    <property type="nucleotide sequence ID" value="NZ_CP054856.1"/>
</dbReference>
<dbReference type="EMBL" id="CP054856">
    <property type="protein sequence ID" value="QVM82512.1"/>
    <property type="molecule type" value="Genomic_DNA"/>
</dbReference>
<evidence type="ECO:0000259" key="1">
    <source>
        <dbReference type="Pfam" id="PF07238"/>
    </source>
</evidence>
<dbReference type="InterPro" id="IPR009875">
    <property type="entry name" value="PilZ_domain"/>
</dbReference>
<organism evidence="2 3">
    <name type="scientific">Novosphingobium decolorationis</name>
    <dbReference type="NCBI Taxonomy" id="2698673"/>
    <lineage>
        <taxon>Bacteria</taxon>
        <taxon>Pseudomonadati</taxon>
        <taxon>Pseudomonadota</taxon>
        <taxon>Alphaproteobacteria</taxon>
        <taxon>Sphingomonadales</taxon>
        <taxon>Sphingomonadaceae</taxon>
        <taxon>Novosphingobium</taxon>
    </lineage>
</organism>
<protein>
    <submittedName>
        <fullName evidence="2">PilZ domain-containing protein</fullName>
    </submittedName>
</protein>
<feature type="domain" description="PilZ" evidence="1">
    <location>
        <begin position="10"/>
        <end position="94"/>
    </location>
</feature>
<proteinExistence type="predicted"/>